<accession>A0ABY0FJ13</accession>
<proteinExistence type="predicted"/>
<dbReference type="RefSeq" id="WP_129210410.1">
    <property type="nucleotide sequence ID" value="NZ_REGR01000001.1"/>
</dbReference>
<gene>
    <name evidence="1" type="ORF">EBB06_00195</name>
</gene>
<sequence length="120" mass="12240">MIAGIRSATDELSHTAVSLTREMGQLDGSAARASGTAAASAAATLDALTRQAGDCLAQIRSVAAATAEQSQTGASLAGNIEQVAAMVEDTQRAVGQTVGAVRRIDTLSATLKHSVDRFRL</sequence>
<protein>
    <submittedName>
        <fullName evidence="1">Methyl-accepting chemotaxis protein</fullName>
    </submittedName>
</protein>
<comment type="caution">
    <text evidence="1">The sequence shown here is derived from an EMBL/GenBank/DDBJ whole genome shotgun (WGS) entry which is preliminary data.</text>
</comment>
<dbReference type="SUPFAM" id="SSF58104">
    <property type="entry name" value="Methyl-accepting chemotaxis protein (MCP) signaling domain"/>
    <property type="match status" value="1"/>
</dbReference>
<keyword evidence="2" id="KW-1185">Reference proteome</keyword>
<organism evidence="1 2">
    <name type="scientific">Crenobacter cavernae</name>
    <dbReference type="NCBI Taxonomy" id="2290923"/>
    <lineage>
        <taxon>Bacteria</taxon>
        <taxon>Pseudomonadati</taxon>
        <taxon>Pseudomonadota</taxon>
        <taxon>Betaproteobacteria</taxon>
        <taxon>Neisseriales</taxon>
        <taxon>Neisseriaceae</taxon>
        <taxon>Crenobacter</taxon>
    </lineage>
</organism>
<name>A0ABY0FJ13_9NEIS</name>
<reference evidence="1 2" key="1">
    <citation type="submission" date="2018-10" db="EMBL/GenBank/DDBJ databases">
        <title>Draft genome of Fastidiocella sp. strain 375T, a bacterium isolated from a karstic cave dripping water.</title>
        <authorList>
            <person name="Coelho C."/>
            <person name="Verissimo A."/>
            <person name="Tiago I."/>
        </authorList>
    </citation>
    <scope>NUCLEOTIDE SEQUENCE [LARGE SCALE GENOMIC DNA]</scope>
    <source>
        <strain evidence="1 2">CAVE-375</strain>
    </source>
</reference>
<evidence type="ECO:0000313" key="2">
    <source>
        <dbReference type="Proteomes" id="UP000290682"/>
    </source>
</evidence>
<dbReference type="EMBL" id="REGR01000001">
    <property type="protein sequence ID" value="RXZ45283.1"/>
    <property type="molecule type" value="Genomic_DNA"/>
</dbReference>
<dbReference type="Proteomes" id="UP000290682">
    <property type="component" value="Unassembled WGS sequence"/>
</dbReference>
<evidence type="ECO:0000313" key="1">
    <source>
        <dbReference type="EMBL" id="RXZ45283.1"/>
    </source>
</evidence>
<dbReference type="Gene3D" id="1.10.287.950">
    <property type="entry name" value="Methyl-accepting chemotaxis protein"/>
    <property type="match status" value="1"/>
</dbReference>